<dbReference type="InterPro" id="IPR036770">
    <property type="entry name" value="Ankyrin_rpt-contain_sf"/>
</dbReference>
<keyword evidence="4 9" id="KW-1133">Transmembrane helix</keyword>
<evidence type="ECO:0000313" key="12">
    <source>
        <dbReference type="Proteomes" id="UP001443914"/>
    </source>
</evidence>
<name>A0AAW1II39_SAPOF</name>
<accession>A0AAW1II39</accession>
<evidence type="ECO:0000256" key="5">
    <source>
        <dbReference type="ARBA" id="ARBA00023043"/>
    </source>
</evidence>
<dbReference type="GO" id="GO:0005886">
    <property type="term" value="C:plasma membrane"/>
    <property type="evidence" value="ECO:0007669"/>
    <property type="project" value="TreeGrafter"/>
</dbReference>
<keyword evidence="2 9" id="KW-0812">Transmembrane</keyword>
<dbReference type="PANTHER" id="PTHR24186:SF46">
    <property type="entry name" value="PROTEIN ACCELERATED CELL DEATH 6-LIKE"/>
    <property type="match status" value="1"/>
</dbReference>
<dbReference type="Proteomes" id="UP001443914">
    <property type="component" value="Unassembled WGS sequence"/>
</dbReference>
<evidence type="ECO:0000256" key="2">
    <source>
        <dbReference type="ARBA" id="ARBA00022692"/>
    </source>
</evidence>
<dbReference type="SMART" id="SM00248">
    <property type="entry name" value="ANK"/>
    <property type="match status" value="8"/>
</dbReference>
<keyword evidence="12" id="KW-1185">Reference proteome</keyword>
<evidence type="ECO:0000259" key="10">
    <source>
        <dbReference type="Pfam" id="PF13962"/>
    </source>
</evidence>
<sequence length="791" mass="89039">MDSSLRSAAKNGDLRFLKEAVSLQTSEYFLTKTPKDELGGLGGNIFHVSAWSHQEDFFREAIKLLPEHDLKRLLFQTEDDFRYTPLHAASVKTDASHAIVKLIIEFYNSITQATNDVDDDVRKPWLALTHDNRMPLHLALKDDKENEPCALELLALDADLLSCTIVDDHGCTPLFYALQNGFNQISEKILMSPLPFASIFRDKDGLTPFHLAHDCSDNIWRLLFEKCVDYMDKTDDQGFTVLHLWAEKGEAGPCKLLLESDVFGELKTKIFTKLVYATENKMSDTPMHMAARKKQSELAQIMLRGYQQQQASVVTAENQEPVSVECPPWKIKNNAGNTPLHTALYVGSSHEEFALQILSIDPLSCQIRNNKGESPFFLAVMSGCARAADEILKIEEPRFDFLRRNDGQTVLHCLPSCPENIGRKLLEKYWWMINLTDDSRKTALDKAKEANVLWLVNLLTNPSLIQKERFDWIAACKREETQAVLAFIDHCQDLQRACREVNDTPLHHIKLLTHQDYVNLLQISSIKELKNTTDHEGATPLHRALERKDMLLAKVLLLDDGVERTIADHNGRTALDLLAKLCEENDDWENMCKNIKVNPYMKTSYIRSGTNLDQIRNTLSVVAALLATITFAAGFTLPGGINGTGEAVLAKKASFLVFLLADVYAMCTAILVLFCLIWSMVSEPDMARLLVDRSVFILMQSLYGTLLAFMTGIYTVVAKSSLWAVILIFVMCSIIVISAHRKILHYVIAKFIPASSTNAERQDQMQSLEEGNAGPSLARSLARNDTSRNVE</sequence>
<keyword evidence="5 7" id="KW-0040">ANK repeat</keyword>
<protein>
    <recommendedName>
        <fullName evidence="10">PGG domain-containing protein</fullName>
    </recommendedName>
</protein>
<keyword evidence="3" id="KW-0677">Repeat</keyword>
<dbReference type="EMBL" id="JBDFQZ010000009">
    <property type="protein sequence ID" value="KAK9689085.1"/>
    <property type="molecule type" value="Genomic_DNA"/>
</dbReference>
<comment type="subcellular location">
    <subcellularLocation>
        <location evidence="1">Membrane</location>
        <topology evidence="1">Multi-pass membrane protein</topology>
    </subcellularLocation>
</comment>
<dbReference type="PANTHER" id="PTHR24186">
    <property type="entry name" value="PROTEIN PHOSPHATASE 1 REGULATORY SUBUNIT"/>
    <property type="match status" value="1"/>
</dbReference>
<dbReference type="InterPro" id="IPR026961">
    <property type="entry name" value="PGG_dom"/>
</dbReference>
<keyword evidence="6 9" id="KW-0472">Membrane</keyword>
<feature type="transmembrane region" description="Helical" evidence="9">
    <location>
        <begin position="693"/>
        <end position="716"/>
    </location>
</feature>
<feature type="domain" description="PGG" evidence="10">
    <location>
        <begin position="611"/>
        <end position="716"/>
    </location>
</feature>
<dbReference type="SUPFAM" id="SSF48403">
    <property type="entry name" value="Ankyrin repeat"/>
    <property type="match status" value="2"/>
</dbReference>
<feature type="repeat" description="ANK" evidence="7">
    <location>
        <begin position="536"/>
        <end position="569"/>
    </location>
</feature>
<evidence type="ECO:0000256" key="3">
    <source>
        <dbReference type="ARBA" id="ARBA00022737"/>
    </source>
</evidence>
<dbReference type="PROSITE" id="PS50088">
    <property type="entry name" value="ANK_REPEAT"/>
    <property type="match status" value="1"/>
</dbReference>
<evidence type="ECO:0000256" key="8">
    <source>
        <dbReference type="SAM" id="MobiDB-lite"/>
    </source>
</evidence>
<proteinExistence type="predicted"/>
<feature type="transmembrane region" description="Helical" evidence="9">
    <location>
        <begin position="722"/>
        <end position="740"/>
    </location>
</feature>
<reference evidence="11 12" key="1">
    <citation type="submission" date="2024-03" db="EMBL/GenBank/DDBJ databases">
        <title>WGS assembly of Saponaria officinalis var. Norfolk2.</title>
        <authorList>
            <person name="Jenkins J."/>
            <person name="Shu S."/>
            <person name="Grimwood J."/>
            <person name="Barry K."/>
            <person name="Goodstein D."/>
            <person name="Schmutz J."/>
            <person name="Leebens-Mack J."/>
            <person name="Osbourn A."/>
        </authorList>
    </citation>
    <scope>NUCLEOTIDE SEQUENCE [LARGE SCALE GENOMIC DNA]</scope>
    <source>
        <strain evidence="12">cv. Norfolk2</strain>
        <strain evidence="11">JIC</strain>
        <tissue evidence="11">Leaf</tissue>
    </source>
</reference>
<evidence type="ECO:0000313" key="11">
    <source>
        <dbReference type="EMBL" id="KAK9689085.1"/>
    </source>
</evidence>
<evidence type="ECO:0000256" key="4">
    <source>
        <dbReference type="ARBA" id="ARBA00022989"/>
    </source>
</evidence>
<dbReference type="Gene3D" id="1.25.40.20">
    <property type="entry name" value="Ankyrin repeat-containing domain"/>
    <property type="match status" value="3"/>
</dbReference>
<organism evidence="11 12">
    <name type="scientific">Saponaria officinalis</name>
    <name type="common">Common soapwort</name>
    <name type="synonym">Lychnis saponaria</name>
    <dbReference type="NCBI Taxonomy" id="3572"/>
    <lineage>
        <taxon>Eukaryota</taxon>
        <taxon>Viridiplantae</taxon>
        <taxon>Streptophyta</taxon>
        <taxon>Embryophyta</taxon>
        <taxon>Tracheophyta</taxon>
        <taxon>Spermatophyta</taxon>
        <taxon>Magnoliopsida</taxon>
        <taxon>eudicotyledons</taxon>
        <taxon>Gunneridae</taxon>
        <taxon>Pentapetalae</taxon>
        <taxon>Caryophyllales</taxon>
        <taxon>Caryophyllaceae</taxon>
        <taxon>Caryophylleae</taxon>
        <taxon>Saponaria</taxon>
    </lineage>
</organism>
<dbReference type="Pfam" id="PF13962">
    <property type="entry name" value="PGG"/>
    <property type="match status" value="1"/>
</dbReference>
<dbReference type="AlphaFoldDB" id="A0AAW1II39"/>
<dbReference type="InterPro" id="IPR002110">
    <property type="entry name" value="Ankyrin_rpt"/>
</dbReference>
<comment type="caution">
    <text evidence="11">The sequence shown here is derived from an EMBL/GenBank/DDBJ whole genome shotgun (WGS) entry which is preliminary data.</text>
</comment>
<evidence type="ECO:0000256" key="9">
    <source>
        <dbReference type="SAM" id="Phobius"/>
    </source>
</evidence>
<gene>
    <name evidence="11" type="ORF">RND81_09G034400</name>
</gene>
<feature type="transmembrane region" description="Helical" evidence="9">
    <location>
        <begin position="617"/>
        <end position="635"/>
    </location>
</feature>
<evidence type="ECO:0000256" key="6">
    <source>
        <dbReference type="ARBA" id="ARBA00023136"/>
    </source>
</evidence>
<feature type="region of interest" description="Disordered" evidence="8">
    <location>
        <begin position="763"/>
        <end position="791"/>
    </location>
</feature>
<evidence type="ECO:0000256" key="7">
    <source>
        <dbReference type="PROSITE-ProRule" id="PRU00023"/>
    </source>
</evidence>
<dbReference type="EMBL" id="JBDFQZ010000009">
    <property type="protein sequence ID" value="KAK9689086.1"/>
    <property type="molecule type" value="Genomic_DNA"/>
</dbReference>
<evidence type="ECO:0000256" key="1">
    <source>
        <dbReference type="ARBA" id="ARBA00004141"/>
    </source>
</evidence>
<feature type="transmembrane region" description="Helical" evidence="9">
    <location>
        <begin position="655"/>
        <end position="681"/>
    </location>
</feature>